<evidence type="ECO:0000256" key="5">
    <source>
        <dbReference type="ARBA" id="ARBA00023163"/>
    </source>
</evidence>
<comment type="subcellular location">
    <subcellularLocation>
        <location evidence="1">Nucleus</location>
    </subcellularLocation>
</comment>
<dbReference type="Pfam" id="PF04082">
    <property type="entry name" value="Fungal_trans"/>
    <property type="match status" value="1"/>
</dbReference>
<evidence type="ECO:0000256" key="1">
    <source>
        <dbReference type="ARBA" id="ARBA00004123"/>
    </source>
</evidence>
<dbReference type="GO" id="GO:0005634">
    <property type="term" value="C:nucleus"/>
    <property type="evidence" value="ECO:0007669"/>
    <property type="project" value="UniProtKB-SubCell"/>
</dbReference>
<feature type="compositionally biased region" description="Polar residues" evidence="7">
    <location>
        <begin position="707"/>
        <end position="727"/>
    </location>
</feature>
<dbReference type="InterPro" id="IPR007219">
    <property type="entry name" value="XnlR_reg_dom"/>
</dbReference>
<keyword evidence="6" id="KW-0539">Nucleus</keyword>
<dbReference type="Proteomes" id="UP001219355">
    <property type="component" value="Chromosome 5"/>
</dbReference>
<protein>
    <recommendedName>
        <fullName evidence="8">Zn(2)-C6 fungal-type domain-containing protein</fullName>
    </recommendedName>
</protein>
<reference evidence="9" key="1">
    <citation type="submission" date="2023-03" db="EMBL/GenBank/DDBJ databases">
        <title>Emydomyces testavorans Genome Sequence.</title>
        <authorList>
            <person name="Hoyer L."/>
        </authorList>
    </citation>
    <scope>NUCLEOTIDE SEQUENCE</scope>
    <source>
        <strain evidence="9">16-2883</strain>
    </source>
</reference>
<dbReference type="PROSITE" id="PS50048">
    <property type="entry name" value="ZN2_CY6_FUNGAL_2"/>
    <property type="match status" value="1"/>
</dbReference>
<name>A0AAF0IPV0_9EURO</name>
<dbReference type="PANTHER" id="PTHR47338">
    <property type="entry name" value="ZN(II)2CYS6 TRANSCRIPTION FACTOR (EUROFUNG)-RELATED"/>
    <property type="match status" value="1"/>
</dbReference>
<dbReference type="Pfam" id="PF00172">
    <property type="entry name" value="Zn_clus"/>
    <property type="match status" value="1"/>
</dbReference>
<dbReference type="Gene3D" id="4.10.240.10">
    <property type="entry name" value="Zn(2)-C6 fungal-type DNA-binding domain"/>
    <property type="match status" value="1"/>
</dbReference>
<accession>A0AAF0IPV0</accession>
<feature type="compositionally biased region" description="Polar residues" evidence="7">
    <location>
        <begin position="781"/>
        <end position="811"/>
    </location>
</feature>
<dbReference type="GO" id="GO:0000981">
    <property type="term" value="F:DNA-binding transcription factor activity, RNA polymerase II-specific"/>
    <property type="evidence" value="ECO:0007669"/>
    <property type="project" value="InterPro"/>
</dbReference>
<feature type="compositionally biased region" description="Low complexity" evidence="7">
    <location>
        <begin position="873"/>
        <end position="889"/>
    </location>
</feature>
<evidence type="ECO:0000256" key="2">
    <source>
        <dbReference type="ARBA" id="ARBA00022723"/>
    </source>
</evidence>
<sequence>MSAVNLSQPPTLHGQSVAQSQGFLSQPSTVLDVNETRNANPNGVQPDEGTPGYVPRPKRIACMVCRRRKLRCDGKKPTCANCARLGHECAYNEVRKKSGPKRGYVKQLEARLAQVETLLKGQDAVDKPQNPAPVQESPFQVPLQNARLNDIPDLPIGPTSMEEEPAMPLPAFADLPSNSAGLAEPSLAMGADISWEMIGLGLEEALPPQEVIDELYVRVNLNSFPNLITQSFRNEIYFQKIHPSSAMIHKPRYYAAMSLTPSMRPPVCLRYIMWAHAAAATERYQSLHSHFYQRARKYIELDEMKGLGESLISVAHAQCWVLISSYEFKMMYFPRAWMSTGRATRLSLMMGLHRQDGLGLDVKQCIPPARDWTEREERRRTFWVAFCQDRYASVGTGWPMMVDERDILTYLPASDEAFVSCRAQKSMSLADAISGQSASTLSSFAGIVVLTCLLGRNLHHLHRPSANDKPHDLNGDFWKRHRALDNILLNTSLSLPSHLRLPEGLNDPNTVFCNMCIHTSTICLHQAAIFKADKNDMPNQIAAESKRRCIVAADQITNMMKMISHVDLTLMNPFLAFCLYVAARVFVQYLKSRSEDLSVRSSLQFLISAMNALKNKNPLSQSFLVQLEFDLENSDLDVPAVVCSSMPCSLQSGSESVCYEPHDEIALKDRSLTFALRNDQVQDDPNHLSHSTPSNDNATGKRAQQPDGHSNSRSGFPPNTSLPTRQKPTIKHQKQQQPAHSTHYRPPTVIQNSGDMADISFSTVADQQMRAFVMEMDISTDMSVSSDRQPSGSDHSTPATHHTSSNSSVSPHNVDHPSPPKQPQQPSQSHVFLSTPSPNLETNSMPNSFTPFPLVSDPTTSNPFSFPASWHYSQRQQSQSQAQIHSQSQGGNAIPTTTDITSNTTEGIDIMPFDDLQWMQNETSNVLDWRGWQG</sequence>
<dbReference type="PROSITE" id="PS00463">
    <property type="entry name" value="ZN2_CY6_FUNGAL_1"/>
    <property type="match status" value="1"/>
</dbReference>
<evidence type="ECO:0000313" key="9">
    <source>
        <dbReference type="EMBL" id="WEW61559.1"/>
    </source>
</evidence>
<evidence type="ECO:0000256" key="6">
    <source>
        <dbReference type="ARBA" id="ARBA00023242"/>
    </source>
</evidence>
<organism evidence="9 10">
    <name type="scientific">Emydomyces testavorans</name>
    <dbReference type="NCBI Taxonomy" id="2070801"/>
    <lineage>
        <taxon>Eukaryota</taxon>
        <taxon>Fungi</taxon>
        <taxon>Dikarya</taxon>
        <taxon>Ascomycota</taxon>
        <taxon>Pezizomycotina</taxon>
        <taxon>Eurotiomycetes</taxon>
        <taxon>Eurotiomycetidae</taxon>
        <taxon>Onygenales</taxon>
        <taxon>Nannizziopsiaceae</taxon>
        <taxon>Emydomyces</taxon>
    </lineage>
</organism>
<evidence type="ECO:0000256" key="3">
    <source>
        <dbReference type="ARBA" id="ARBA00023015"/>
    </source>
</evidence>
<gene>
    <name evidence="9" type="ORF">PRK78_007050</name>
</gene>
<feature type="compositionally biased region" description="Polar residues" evidence="7">
    <location>
        <begin position="830"/>
        <end position="850"/>
    </location>
</feature>
<evidence type="ECO:0000259" key="8">
    <source>
        <dbReference type="PROSITE" id="PS50048"/>
    </source>
</evidence>
<dbReference type="PANTHER" id="PTHR47338:SF10">
    <property type="entry name" value="TRANSCRIPTION FACTOR DOMAIN-CONTAINING PROTEIN-RELATED"/>
    <property type="match status" value="1"/>
</dbReference>
<keyword evidence="10" id="KW-1185">Reference proteome</keyword>
<proteinExistence type="predicted"/>
<dbReference type="CDD" id="cd12148">
    <property type="entry name" value="fungal_TF_MHR"/>
    <property type="match status" value="1"/>
</dbReference>
<dbReference type="SUPFAM" id="SSF57701">
    <property type="entry name" value="Zn2/Cys6 DNA-binding domain"/>
    <property type="match status" value="1"/>
</dbReference>
<dbReference type="InterPro" id="IPR050815">
    <property type="entry name" value="TF_fung"/>
</dbReference>
<dbReference type="SMART" id="SM00906">
    <property type="entry name" value="Fungal_trans"/>
    <property type="match status" value="1"/>
</dbReference>
<dbReference type="SMART" id="SM00066">
    <property type="entry name" value="GAL4"/>
    <property type="match status" value="1"/>
</dbReference>
<feature type="region of interest" description="Disordered" evidence="7">
    <location>
        <begin position="781"/>
        <end position="901"/>
    </location>
</feature>
<feature type="region of interest" description="Disordered" evidence="7">
    <location>
        <begin position="1"/>
        <end position="23"/>
    </location>
</feature>
<evidence type="ECO:0000313" key="10">
    <source>
        <dbReference type="Proteomes" id="UP001219355"/>
    </source>
</evidence>
<dbReference type="CDD" id="cd00067">
    <property type="entry name" value="GAL4"/>
    <property type="match status" value="1"/>
</dbReference>
<dbReference type="InterPro" id="IPR036864">
    <property type="entry name" value="Zn2-C6_fun-type_DNA-bd_sf"/>
</dbReference>
<dbReference type="InterPro" id="IPR001138">
    <property type="entry name" value="Zn2Cys6_DnaBD"/>
</dbReference>
<feature type="region of interest" description="Disordered" evidence="7">
    <location>
        <begin position="682"/>
        <end position="754"/>
    </location>
</feature>
<keyword evidence="3" id="KW-0805">Transcription regulation</keyword>
<keyword evidence="5" id="KW-0804">Transcription</keyword>
<dbReference type="GO" id="GO:0008270">
    <property type="term" value="F:zinc ion binding"/>
    <property type="evidence" value="ECO:0007669"/>
    <property type="project" value="InterPro"/>
</dbReference>
<keyword evidence="4" id="KW-0238">DNA-binding</keyword>
<feature type="domain" description="Zn(2)-C6 fungal-type" evidence="8">
    <location>
        <begin position="61"/>
        <end position="91"/>
    </location>
</feature>
<dbReference type="EMBL" id="CP120631">
    <property type="protein sequence ID" value="WEW61559.1"/>
    <property type="molecule type" value="Genomic_DNA"/>
</dbReference>
<evidence type="ECO:0000256" key="4">
    <source>
        <dbReference type="ARBA" id="ARBA00023125"/>
    </source>
</evidence>
<feature type="compositionally biased region" description="Polar residues" evidence="7">
    <location>
        <begin position="688"/>
        <end position="698"/>
    </location>
</feature>
<evidence type="ECO:0000256" key="7">
    <source>
        <dbReference type="SAM" id="MobiDB-lite"/>
    </source>
</evidence>
<dbReference type="GO" id="GO:0003677">
    <property type="term" value="F:DNA binding"/>
    <property type="evidence" value="ECO:0007669"/>
    <property type="project" value="UniProtKB-KW"/>
</dbReference>
<keyword evidence="2" id="KW-0479">Metal-binding</keyword>
<dbReference type="GO" id="GO:0006351">
    <property type="term" value="P:DNA-templated transcription"/>
    <property type="evidence" value="ECO:0007669"/>
    <property type="project" value="InterPro"/>
</dbReference>
<dbReference type="AlphaFoldDB" id="A0AAF0IPV0"/>